<name>A0A9P0ALH6_BEMTA</name>
<evidence type="ECO:0000313" key="1">
    <source>
        <dbReference type="EMBL" id="CAH0394340.1"/>
    </source>
</evidence>
<dbReference type="Proteomes" id="UP001152759">
    <property type="component" value="Chromosome 8"/>
</dbReference>
<gene>
    <name evidence="1" type="ORF">BEMITA_LOCUS12651</name>
</gene>
<proteinExistence type="predicted"/>
<accession>A0A9P0ALH6</accession>
<organism evidence="1 2">
    <name type="scientific">Bemisia tabaci</name>
    <name type="common">Sweetpotato whitefly</name>
    <name type="synonym">Aleurodes tabaci</name>
    <dbReference type="NCBI Taxonomy" id="7038"/>
    <lineage>
        <taxon>Eukaryota</taxon>
        <taxon>Metazoa</taxon>
        <taxon>Ecdysozoa</taxon>
        <taxon>Arthropoda</taxon>
        <taxon>Hexapoda</taxon>
        <taxon>Insecta</taxon>
        <taxon>Pterygota</taxon>
        <taxon>Neoptera</taxon>
        <taxon>Paraneoptera</taxon>
        <taxon>Hemiptera</taxon>
        <taxon>Sternorrhyncha</taxon>
        <taxon>Aleyrodoidea</taxon>
        <taxon>Aleyrodidae</taxon>
        <taxon>Aleyrodinae</taxon>
        <taxon>Bemisia</taxon>
    </lineage>
</organism>
<keyword evidence="2" id="KW-1185">Reference proteome</keyword>
<evidence type="ECO:0000313" key="2">
    <source>
        <dbReference type="Proteomes" id="UP001152759"/>
    </source>
</evidence>
<sequence>MVYLSFYQRLLCTVISLTIVRGTIFKKVKFEGGDTVIVPLIPIPFGPLIGPYHKVFALSRTELLQLNPSRGNIWMTEIKIVGRNFYKFPERYQPAAAIKPDPTRQPIGQKGILLARRLAGLHLPYHSFTCNCYHYTDYLTYGRTFGEKWSTYPPISDACPLHLRINSTTNVISRSFQLEDKKNNKFQLKSLRLQDFLALKEF</sequence>
<dbReference type="AlphaFoldDB" id="A0A9P0ALH6"/>
<dbReference type="KEGG" id="btab:109044613"/>
<dbReference type="EMBL" id="OU963869">
    <property type="protein sequence ID" value="CAH0394340.1"/>
    <property type="molecule type" value="Genomic_DNA"/>
</dbReference>
<reference evidence="1" key="1">
    <citation type="submission" date="2021-12" db="EMBL/GenBank/DDBJ databases">
        <authorList>
            <person name="King R."/>
        </authorList>
    </citation>
    <scope>NUCLEOTIDE SEQUENCE</scope>
</reference>
<protein>
    <submittedName>
        <fullName evidence="1">Uncharacterized protein</fullName>
    </submittedName>
</protein>